<feature type="binding site" evidence="9">
    <location>
        <position position="289"/>
    </location>
    <ligand>
        <name>K(+)</name>
        <dbReference type="ChEBI" id="CHEBI:29103"/>
    </ligand>
</feature>
<evidence type="ECO:0000256" key="6">
    <source>
        <dbReference type="ARBA" id="ARBA00022842"/>
    </source>
</evidence>
<protein>
    <recommendedName>
        <fullName evidence="9">Ribokinase</fullName>
        <shortName evidence="9">RK</shortName>
        <ecNumber evidence="9">2.7.1.15</ecNumber>
    </recommendedName>
</protein>
<dbReference type="InterPro" id="IPR002139">
    <property type="entry name" value="Ribo/fructo_kinase"/>
</dbReference>
<feature type="binding site" evidence="9">
    <location>
        <position position="293"/>
    </location>
    <ligand>
        <name>K(+)</name>
        <dbReference type="ChEBI" id="CHEBI:29103"/>
    </ligand>
</feature>
<dbReference type="HAMAP" id="MF_01987">
    <property type="entry name" value="Ribokinase"/>
    <property type="match status" value="1"/>
</dbReference>
<feature type="binding site" evidence="9">
    <location>
        <position position="284"/>
    </location>
    <ligand>
        <name>K(+)</name>
        <dbReference type="ChEBI" id="CHEBI:29103"/>
    </ligand>
</feature>
<evidence type="ECO:0000313" key="11">
    <source>
        <dbReference type="EMBL" id="GGJ66760.1"/>
    </source>
</evidence>
<gene>
    <name evidence="9 11" type="primary">rbsK</name>
    <name evidence="11" type="ORF">GCM10008939_08600</name>
</gene>
<dbReference type="Proteomes" id="UP000635726">
    <property type="component" value="Unassembled WGS sequence"/>
</dbReference>
<dbReference type="CDD" id="cd01174">
    <property type="entry name" value="ribokinase"/>
    <property type="match status" value="1"/>
</dbReference>
<keyword evidence="6 9" id="KW-0460">Magnesium</keyword>
<dbReference type="InterPro" id="IPR029056">
    <property type="entry name" value="Ribokinase-like"/>
</dbReference>
<evidence type="ECO:0000256" key="8">
    <source>
        <dbReference type="ARBA" id="ARBA00023277"/>
    </source>
</evidence>
<feature type="binding site" evidence="9">
    <location>
        <position position="254"/>
    </location>
    <ligand>
        <name>substrate</name>
    </ligand>
</feature>
<feature type="binding site" evidence="9">
    <location>
        <position position="136"/>
    </location>
    <ligand>
        <name>substrate</name>
    </ligand>
</feature>
<evidence type="ECO:0000256" key="9">
    <source>
        <dbReference type="HAMAP-Rule" id="MF_01987"/>
    </source>
</evidence>
<sequence>MILVAGSANIDFVTQVAHIPAPGETVLGGDYRLSPGGKGANQAVACARAGQPGAAGVTFLGALGHDAFADTLRASLAGSGVVDRTLLLDRPTGAAFISVSGAGENAITVASGANAALLPEHLPSLQGVTHMVLQLEVPPQTVDAYAAAARAAGAQVILNAAPMRALSADLLRNVDLLVVNEGELRQLLSGSGLEAGGPDLHAQLAAALDLGPSAVLVTLGERGSLAARRVEGSLSLTEVPPHPVRVVDTTGAGDTYVGVLVSALSEGLPLERAMRRASVGAALACTREGAQPSMPLRAEIEAAMSSP</sequence>
<feature type="binding site" evidence="9">
    <location>
        <position position="180"/>
    </location>
    <ligand>
        <name>ATP</name>
        <dbReference type="ChEBI" id="CHEBI:30616"/>
    </ligand>
</feature>
<dbReference type="Gene3D" id="3.40.1190.20">
    <property type="match status" value="1"/>
</dbReference>
<evidence type="ECO:0000256" key="3">
    <source>
        <dbReference type="ARBA" id="ARBA00022741"/>
    </source>
</evidence>
<keyword evidence="7 9" id="KW-0630">Potassium</keyword>
<dbReference type="AlphaFoldDB" id="A0A917P8J0"/>
<dbReference type="PANTHER" id="PTHR10584:SF166">
    <property type="entry name" value="RIBOKINASE"/>
    <property type="match status" value="1"/>
</dbReference>
<evidence type="ECO:0000256" key="5">
    <source>
        <dbReference type="ARBA" id="ARBA00022840"/>
    </source>
</evidence>
<dbReference type="InterPro" id="IPR011877">
    <property type="entry name" value="Ribokinase"/>
</dbReference>
<organism evidence="11 12">
    <name type="scientific">Deinococcus aquiradiocola</name>
    <dbReference type="NCBI Taxonomy" id="393059"/>
    <lineage>
        <taxon>Bacteria</taxon>
        <taxon>Thermotogati</taxon>
        <taxon>Deinococcota</taxon>
        <taxon>Deinococci</taxon>
        <taxon>Deinococcales</taxon>
        <taxon>Deinococcaceae</taxon>
        <taxon>Deinococcus</taxon>
    </lineage>
</organism>
<comment type="similarity">
    <text evidence="9">Belongs to the carbohydrate kinase PfkB family. Ribokinase subfamily.</text>
</comment>
<evidence type="ECO:0000256" key="2">
    <source>
        <dbReference type="ARBA" id="ARBA00022723"/>
    </source>
</evidence>
<evidence type="ECO:0000259" key="10">
    <source>
        <dbReference type="Pfam" id="PF00294"/>
    </source>
</evidence>
<feature type="binding site" evidence="9">
    <location>
        <begin position="253"/>
        <end position="254"/>
    </location>
    <ligand>
        <name>ATP</name>
        <dbReference type="ChEBI" id="CHEBI:30616"/>
    </ligand>
</feature>
<keyword evidence="8 9" id="KW-0119">Carbohydrate metabolism</keyword>
<proteinExistence type="inferred from homology"/>
<feature type="binding site" evidence="9">
    <location>
        <begin position="218"/>
        <end position="223"/>
    </location>
    <ligand>
        <name>ATP</name>
        <dbReference type="ChEBI" id="CHEBI:30616"/>
    </ligand>
</feature>
<comment type="catalytic activity">
    <reaction evidence="9">
        <text>D-ribose + ATP = D-ribose 5-phosphate + ADP + H(+)</text>
        <dbReference type="Rhea" id="RHEA:13697"/>
        <dbReference type="ChEBI" id="CHEBI:15378"/>
        <dbReference type="ChEBI" id="CHEBI:30616"/>
        <dbReference type="ChEBI" id="CHEBI:47013"/>
        <dbReference type="ChEBI" id="CHEBI:78346"/>
        <dbReference type="ChEBI" id="CHEBI:456216"/>
        <dbReference type="EC" id="2.7.1.15"/>
    </reaction>
</comment>
<keyword evidence="5 9" id="KW-0067">ATP-binding</keyword>
<comment type="function">
    <text evidence="9">Catalyzes the phosphorylation of ribose at O-5 in a reaction requiring ATP and magnesium. The resulting D-ribose-5-phosphate can then be used either for sythesis of nucleotides, histidine, and tryptophan, or as a component of the pentose phosphate pathway.</text>
</comment>
<dbReference type="GO" id="GO:0004747">
    <property type="term" value="F:ribokinase activity"/>
    <property type="evidence" value="ECO:0007669"/>
    <property type="project" value="UniProtKB-UniRule"/>
</dbReference>
<keyword evidence="9" id="KW-0963">Cytoplasm</keyword>
<reference evidence="11" key="2">
    <citation type="submission" date="2020-09" db="EMBL/GenBank/DDBJ databases">
        <authorList>
            <person name="Sun Q."/>
            <person name="Ohkuma M."/>
        </authorList>
    </citation>
    <scope>NUCLEOTIDE SEQUENCE</scope>
    <source>
        <strain evidence="11">JCM 14371</strain>
    </source>
</reference>
<evidence type="ECO:0000256" key="4">
    <source>
        <dbReference type="ARBA" id="ARBA00022777"/>
    </source>
</evidence>
<dbReference type="EMBL" id="BMOE01000002">
    <property type="protein sequence ID" value="GGJ66760.1"/>
    <property type="molecule type" value="Genomic_DNA"/>
</dbReference>
<keyword evidence="1 9" id="KW-0808">Transferase</keyword>
<comment type="caution">
    <text evidence="9">Lacks conserved residue(s) required for the propagation of feature annotation.</text>
</comment>
<feature type="active site" description="Proton acceptor" evidence="9">
    <location>
        <position position="254"/>
    </location>
</feature>
<keyword evidence="2 9" id="KW-0479">Metal-binding</keyword>
<feature type="domain" description="Carbohydrate kinase PfkB" evidence="10">
    <location>
        <begin position="2"/>
        <end position="295"/>
    </location>
</feature>
<evidence type="ECO:0000256" key="1">
    <source>
        <dbReference type="ARBA" id="ARBA00022679"/>
    </source>
</evidence>
<evidence type="ECO:0000256" key="7">
    <source>
        <dbReference type="ARBA" id="ARBA00022958"/>
    </source>
</evidence>
<dbReference type="PANTHER" id="PTHR10584">
    <property type="entry name" value="SUGAR KINASE"/>
    <property type="match status" value="1"/>
</dbReference>
<keyword evidence="4 9" id="KW-0418">Kinase</keyword>
<dbReference type="InterPro" id="IPR011611">
    <property type="entry name" value="PfkB_dom"/>
</dbReference>
<dbReference type="SUPFAM" id="SSF53613">
    <property type="entry name" value="Ribokinase-like"/>
    <property type="match status" value="1"/>
</dbReference>
<feature type="binding site" evidence="9">
    <location>
        <begin position="37"/>
        <end position="41"/>
    </location>
    <ligand>
        <name>substrate</name>
    </ligand>
</feature>
<comment type="subcellular location">
    <subcellularLocation>
        <location evidence="9">Cytoplasm</location>
    </subcellularLocation>
</comment>
<comment type="pathway">
    <text evidence="9">Carbohydrate metabolism; D-ribose degradation; D-ribose 5-phosphate from beta-D-ribopyranose: step 2/2.</text>
</comment>
<dbReference type="GO" id="GO:0005829">
    <property type="term" value="C:cytosol"/>
    <property type="evidence" value="ECO:0007669"/>
    <property type="project" value="TreeGrafter"/>
</dbReference>
<feature type="binding site" evidence="9">
    <location>
        <begin position="9"/>
        <end position="11"/>
    </location>
    <ligand>
        <name>substrate</name>
    </ligand>
</feature>
<comment type="subunit">
    <text evidence="9">Homodimer.</text>
</comment>
<dbReference type="RefSeq" id="WP_188961043.1">
    <property type="nucleotide sequence ID" value="NZ_BMOE01000002.1"/>
</dbReference>
<evidence type="ECO:0000313" key="12">
    <source>
        <dbReference type="Proteomes" id="UP000635726"/>
    </source>
</evidence>
<name>A0A917P8J0_9DEIO</name>
<dbReference type="PRINTS" id="PR00990">
    <property type="entry name" value="RIBOKINASE"/>
</dbReference>
<comment type="caution">
    <text evidence="11">The sequence shown here is derived from an EMBL/GenBank/DDBJ whole genome shotgun (WGS) entry which is preliminary data.</text>
</comment>
<dbReference type="GO" id="GO:0005524">
    <property type="term" value="F:ATP binding"/>
    <property type="evidence" value="ECO:0007669"/>
    <property type="project" value="UniProtKB-UniRule"/>
</dbReference>
<comment type="activity regulation">
    <text evidence="9">Activated by a monovalent cation that binds near, but not in, the active site. The most likely occupant of the site in vivo is potassium. Ion binding induces a conformational change that may alter substrate affinity.</text>
</comment>
<dbReference type="GO" id="GO:0046872">
    <property type="term" value="F:metal ion binding"/>
    <property type="evidence" value="ECO:0007669"/>
    <property type="project" value="UniProtKB-KW"/>
</dbReference>
<feature type="binding site" evidence="9">
    <location>
        <position position="250"/>
    </location>
    <ligand>
        <name>K(+)</name>
        <dbReference type="ChEBI" id="CHEBI:29103"/>
    </ligand>
</feature>
<accession>A0A917P8J0</accession>
<dbReference type="GO" id="GO:0019303">
    <property type="term" value="P:D-ribose catabolic process"/>
    <property type="evidence" value="ECO:0007669"/>
    <property type="project" value="UniProtKB-UniRule"/>
</dbReference>
<comment type="cofactor">
    <cofactor evidence="9">
        <name>Mg(2+)</name>
        <dbReference type="ChEBI" id="CHEBI:18420"/>
    </cofactor>
    <text evidence="9">Requires a divalent cation, most likely magnesium in vivo, as an electrophilic catalyst to aid phosphoryl group transfer. It is the chelate of the metal and the nucleotide that is the actual substrate.</text>
</comment>
<dbReference type="Pfam" id="PF00294">
    <property type="entry name" value="PfkB"/>
    <property type="match status" value="1"/>
</dbReference>
<keyword evidence="3 9" id="KW-0547">Nucleotide-binding</keyword>
<reference evidence="11" key="1">
    <citation type="journal article" date="2014" name="Int. J. Syst. Evol. Microbiol.">
        <title>Complete genome sequence of Corynebacterium casei LMG S-19264T (=DSM 44701T), isolated from a smear-ripened cheese.</title>
        <authorList>
            <consortium name="US DOE Joint Genome Institute (JGI-PGF)"/>
            <person name="Walter F."/>
            <person name="Albersmeier A."/>
            <person name="Kalinowski J."/>
            <person name="Ruckert C."/>
        </authorList>
    </citation>
    <scope>NUCLEOTIDE SEQUENCE</scope>
    <source>
        <strain evidence="11">JCM 14371</strain>
    </source>
</reference>
<feature type="binding site" evidence="9">
    <location>
        <position position="248"/>
    </location>
    <ligand>
        <name>K(+)</name>
        <dbReference type="ChEBI" id="CHEBI:29103"/>
    </ligand>
</feature>
<feature type="binding site" evidence="9">
    <location>
        <position position="287"/>
    </location>
    <ligand>
        <name>K(+)</name>
        <dbReference type="ChEBI" id="CHEBI:29103"/>
    </ligand>
</feature>
<dbReference type="EC" id="2.7.1.15" evidence="9"/>
<keyword evidence="12" id="KW-1185">Reference proteome</keyword>